<dbReference type="RefSeq" id="WP_073127647.1">
    <property type="nucleotide sequence ID" value="NZ_BAABCH010000071.1"/>
</dbReference>
<feature type="domain" description="ABC3 transporter permease C-terminal" evidence="8">
    <location>
        <begin position="260"/>
        <end position="379"/>
    </location>
</feature>
<evidence type="ECO:0000256" key="3">
    <source>
        <dbReference type="ARBA" id="ARBA00022692"/>
    </source>
</evidence>
<gene>
    <name evidence="9" type="ORF">SAMN04488530_1516</name>
</gene>
<dbReference type="PANTHER" id="PTHR30572">
    <property type="entry name" value="MEMBRANE COMPONENT OF TRANSPORTER-RELATED"/>
    <property type="match status" value="1"/>
</dbReference>
<keyword evidence="10" id="KW-1185">Reference proteome</keyword>
<dbReference type="EMBL" id="FQWX01000051">
    <property type="protein sequence ID" value="SHH45120.1"/>
    <property type="molecule type" value="Genomic_DNA"/>
</dbReference>
<feature type="transmembrane region" description="Helical" evidence="7">
    <location>
        <begin position="807"/>
        <end position="827"/>
    </location>
</feature>
<proteinExistence type="inferred from homology"/>
<evidence type="ECO:0000256" key="1">
    <source>
        <dbReference type="ARBA" id="ARBA00004651"/>
    </source>
</evidence>
<comment type="similarity">
    <text evidence="6">Belongs to the ABC-4 integral membrane protein family.</text>
</comment>
<evidence type="ECO:0000313" key="9">
    <source>
        <dbReference type="EMBL" id="SHH45120.1"/>
    </source>
</evidence>
<reference evidence="10" key="1">
    <citation type="submission" date="2016-11" db="EMBL/GenBank/DDBJ databases">
        <authorList>
            <person name="Varghese N."/>
            <person name="Submissions S."/>
        </authorList>
    </citation>
    <scope>NUCLEOTIDE SEQUENCE [LARGE SCALE GENOMIC DNA]</scope>
    <source>
        <strain evidence="10">DSM 2635</strain>
    </source>
</reference>
<dbReference type="Pfam" id="PF02687">
    <property type="entry name" value="FtsX"/>
    <property type="match status" value="2"/>
</dbReference>
<keyword evidence="2" id="KW-1003">Cell membrane</keyword>
<evidence type="ECO:0000256" key="5">
    <source>
        <dbReference type="ARBA" id="ARBA00023136"/>
    </source>
</evidence>
<comment type="subcellular location">
    <subcellularLocation>
        <location evidence="1">Cell membrane</location>
        <topology evidence="1">Multi-pass membrane protein</topology>
    </subcellularLocation>
</comment>
<evidence type="ECO:0000259" key="8">
    <source>
        <dbReference type="Pfam" id="PF02687"/>
    </source>
</evidence>
<keyword evidence="3 7" id="KW-0812">Transmembrane</keyword>
<feature type="transmembrane region" description="Helical" evidence="7">
    <location>
        <begin position="413"/>
        <end position="439"/>
    </location>
</feature>
<sequence length="842" mass="96606">MINVFVGYIKKNKVKMILMILPVMLTVGVLFANSVSKNSQAKYVNDVIYKNFPVFQAEIVNLEKSKLRDLKDLDNVKSYKIVNYYGEASYKNLSTNPIESFDKDYFDSYRLNLLDGTYPSAKSEMIVSSDFIKDTKLNLNDNIILNIQKEYVGNNNIRTVHNDKQDFKIVGIYTSPDVMKTYGGVNNILASKLDDIPDEAITYNGYINLKTGFSNVAREVNMVSYSLDSSSDYILLNEAFERVMEESYSLSSQFDIFDKITIIASALLIFNIFVLMIREITKELGLLRVVGMSKKQTTLFLILKNLVIFICGIVSGLILGHILAYIATRNFVLTSASIDPRNAPIIYRSIDYMRPIIVMTITILISTLIPIFRLVKASPIQLYCNYVTTNSKLNKALNRIFTRKTKSLTSSLAINNIFLNFIPVVLSSVVIGISGYLYMCNYISTDADKIYTSPELQNLDGYDIELKHNGDISTLIDGYTMHDVNNIKKITEVDDIKISNTDNCYLDIDKSRISEEYKQQNMISKDSKISDFRMNLVALDKESLYKMIKEENLLEQGNPIKENNSDIPEVILFNKYYDYRDANVNNFISDINEGDIIEVNIKGLDKNNNVIYKKQKVKVAGFFSKSWLDLNDSERLVPDMIMSLEDYENIANLNTFTSIKVSFNSENKNDSINKVIKMMESKRYFDYDTFDKVLKEMNAISWQMKLKKLSTSYILGLLTMVNIFFIIVANVIIRKKDYSIMRSIGMPKRVLRSIIIKEGLFYSLLGSIIGIIMILLDNIRWTNHLQARSIAKGFEYTGKWYDLPYKYIIIFVILSILICIISSLFAYKKTKDMNFIDSMNED</sequence>
<accession>A0A1M5T3E5</accession>
<feature type="transmembrane region" description="Helical" evidence="7">
    <location>
        <begin position="754"/>
        <end position="776"/>
    </location>
</feature>
<feature type="domain" description="ABC3 transporter permease C-terminal" evidence="8">
    <location>
        <begin position="712"/>
        <end position="833"/>
    </location>
</feature>
<feature type="transmembrane region" description="Helical" evidence="7">
    <location>
        <begin position="356"/>
        <end position="375"/>
    </location>
</feature>
<evidence type="ECO:0000313" key="10">
    <source>
        <dbReference type="Proteomes" id="UP000243255"/>
    </source>
</evidence>
<feature type="transmembrane region" description="Helical" evidence="7">
    <location>
        <begin position="713"/>
        <end position="733"/>
    </location>
</feature>
<dbReference type="STRING" id="1121321.SAMN04488530_1516"/>
<name>A0A1M5T3E5_9FIRM</name>
<dbReference type="InterPro" id="IPR050250">
    <property type="entry name" value="Macrolide_Exporter_MacB"/>
</dbReference>
<keyword evidence="9" id="KW-0449">Lipoprotein</keyword>
<dbReference type="PANTHER" id="PTHR30572:SF4">
    <property type="entry name" value="ABC TRANSPORTER PERMEASE YTRF"/>
    <property type="match status" value="1"/>
</dbReference>
<organism evidence="9 10">
    <name type="scientific">Asaccharospora irregularis DSM 2635</name>
    <dbReference type="NCBI Taxonomy" id="1121321"/>
    <lineage>
        <taxon>Bacteria</taxon>
        <taxon>Bacillati</taxon>
        <taxon>Bacillota</taxon>
        <taxon>Clostridia</taxon>
        <taxon>Peptostreptococcales</taxon>
        <taxon>Peptostreptococcaceae</taxon>
        <taxon>Asaccharospora</taxon>
    </lineage>
</organism>
<evidence type="ECO:0000256" key="2">
    <source>
        <dbReference type="ARBA" id="ARBA00022475"/>
    </source>
</evidence>
<dbReference type="AlphaFoldDB" id="A0A1M5T3E5"/>
<dbReference type="Proteomes" id="UP000243255">
    <property type="component" value="Unassembled WGS sequence"/>
</dbReference>
<evidence type="ECO:0000256" key="6">
    <source>
        <dbReference type="ARBA" id="ARBA00038076"/>
    </source>
</evidence>
<feature type="transmembrane region" description="Helical" evidence="7">
    <location>
        <begin position="260"/>
        <end position="277"/>
    </location>
</feature>
<dbReference type="GO" id="GO:0022857">
    <property type="term" value="F:transmembrane transporter activity"/>
    <property type="evidence" value="ECO:0007669"/>
    <property type="project" value="TreeGrafter"/>
</dbReference>
<protein>
    <submittedName>
        <fullName evidence="9">ABC-type transport system, involved in lipoprotein release, permease component</fullName>
    </submittedName>
</protein>
<keyword evidence="4 7" id="KW-1133">Transmembrane helix</keyword>
<dbReference type="OrthoDB" id="1742974at2"/>
<keyword evidence="5 7" id="KW-0472">Membrane</keyword>
<feature type="transmembrane region" description="Helical" evidence="7">
    <location>
        <begin position="298"/>
        <end position="327"/>
    </location>
</feature>
<evidence type="ECO:0000256" key="4">
    <source>
        <dbReference type="ARBA" id="ARBA00022989"/>
    </source>
</evidence>
<dbReference type="InterPro" id="IPR003838">
    <property type="entry name" value="ABC3_permease_C"/>
</dbReference>
<evidence type="ECO:0000256" key="7">
    <source>
        <dbReference type="SAM" id="Phobius"/>
    </source>
</evidence>
<dbReference type="GO" id="GO:0005886">
    <property type="term" value="C:plasma membrane"/>
    <property type="evidence" value="ECO:0007669"/>
    <property type="project" value="UniProtKB-SubCell"/>
</dbReference>